<accession>A0A919G0B5</accession>
<reference evidence="1" key="2">
    <citation type="submission" date="2020-09" db="EMBL/GenBank/DDBJ databases">
        <authorList>
            <person name="Sun Q."/>
            <person name="Ohkuma M."/>
        </authorList>
    </citation>
    <scope>NUCLEOTIDE SEQUENCE</scope>
    <source>
        <strain evidence="1">JCM 5069</strain>
    </source>
</reference>
<organism evidence="1 2">
    <name type="scientific">Streptomyces sulfonofaciens</name>
    <dbReference type="NCBI Taxonomy" id="68272"/>
    <lineage>
        <taxon>Bacteria</taxon>
        <taxon>Bacillati</taxon>
        <taxon>Actinomycetota</taxon>
        <taxon>Actinomycetes</taxon>
        <taxon>Kitasatosporales</taxon>
        <taxon>Streptomycetaceae</taxon>
        <taxon>Streptomyces</taxon>
    </lineage>
</organism>
<proteinExistence type="predicted"/>
<keyword evidence="2" id="KW-1185">Reference proteome</keyword>
<gene>
    <name evidence="1" type="ORF">GCM10018793_18100</name>
</gene>
<name>A0A919G0B5_9ACTN</name>
<sequence length="62" mass="6762">MPARMPDAQSVTALVGDTAAAPGLHNAQPWRFRYVRDSGRLMLSADPTRTLPVEDRPAVRCA</sequence>
<protein>
    <recommendedName>
        <fullName evidence="3">Nitroreductase</fullName>
    </recommendedName>
</protein>
<comment type="caution">
    <text evidence="1">The sequence shown here is derived from an EMBL/GenBank/DDBJ whole genome shotgun (WGS) entry which is preliminary data.</text>
</comment>
<evidence type="ECO:0000313" key="1">
    <source>
        <dbReference type="EMBL" id="GHH75243.1"/>
    </source>
</evidence>
<reference evidence="1" key="1">
    <citation type="journal article" date="2014" name="Int. J. Syst. Evol. Microbiol.">
        <title>Complete genome sequence of Corynebacterium casei LMG S-19264T (=DSM 44701T), isolated from a smear-ripened cheese.</title>
        <authorList>
            <consortium name="US DOE Joint Genome Institute (JGI-PGF)"/>
            <person name="Walter F."/>
            <person name="Albersmeier A."/>
            <person name="Kalinowski J."/>
            <person name="Ruckert C."/>
        </authorList>
    </citation>
    <scope>NUCLEOTIDE SEQUENCE</scope>
    <source>
        <strain evidence="1">JCM 5069</strain>
    </source>
</reference>
<dbReference type="Proteomes" id="UP000603708">
    <property type="component" value="Unassembled WGS sequence"/>
</dbReference>
<evidence type="ECO:0000313" key="2">
    <source>
        <dbReference type="Proteomes" id="UP000603708"/>
    </source>
</evidence>
<evidence type="ECO:0008006" key="3">
    <source>
        <dbReference type="Google" id="ProtNLM"/>
    </source>
</evidence>
<dbReference type="AlphaFoldDB" id="A0A919G0B5"/>
<dbReference type="EMBL" id="BNCD01000004">
    <property type="protein sequence ID" value="GHH75243.1"/>
    <property type="molecule type" value="Genomic_DNA"/>
</dbReference>